<evidence type="ECO:0008006" key="6">
    <source>
        <dbReference type="Google" id="ProtNLM"/>
    </source>
</evidence>
<evidence type="ECO:0000256" key="1">
    <source>
        <dbReference type="SAM" id="MobiDB-lite"/>
    </source>
</evidence>
<name>A0A931DZF7_9CORY</name>
<protein>
    <recommendedName>
        <fullName evidence="6">Ig-like domain (Group 1)</fullName>
    </recommendedName>
</protein>
<dbReference type="Proteomes" id="UP000658613">
    <property type="component" value="Unassembled WGS sequence"/>
</dbReference>
<feature type="chain" id="PRO_5036701833" description="Ig-like domain (Group 1)" evidence="3">
    <location>
        <begin position="31"/>
        <end position="917"/>
    </location>
</feature>
<evidence type="ECO:0000313" key="5">
    <source>
        <dbReference type="Proteomes" id="UP000658613"/>
    </source>
</evidence>
<keyword evidence="3" id="KW-0732">Signal</keyword>
<reference evidence="4" key="1">
    <citation type="submission" date="2020-11" db="EMBL/GenBank/DDBJ databases">
        <title>Sequencing the genomes of 1000 actinobacteria strains.</title>
        <authorList>
            <person name="Klenk H.-P."/>
        </authorList>
    </citation>
    <scope>NUCLEOTIDE SEQUENCE</scope>
    <source>
        <strain evidence="4">DSM 45632</strain>
    </source>
</reference>
<organism evidence="4 5">
    <name type="scientific">Corynebacterium aquatimens</name>
    <dbReference type="NCBI Taxonomy" id="1190508"/>
    <lineage>
        <taxon>Bacteria</taxon>
        <taxon>Bacillati</taxon>
        <taxon>Actinomycetota</taxon>
        <taxon>Actinomycetes</taxon>
        <taxon>Mycobacteriales</taxon>
        <taxon>Corynebacteriaceae</taxon>
        <taxon>Corynebacterium</taxon>
    </lineage>
</organism>
<keyword evidence="2" id="KW-0472">Membrane</keyword>
<feature type="region of interest" description="Disordered" evidence="1">
    <location>
        <begin position="821"/>
        <end position="878"/>
    </location>
</feature>
<dbReference type="SUPFAM" id="SSF49373">
    <property type="entry name" value="Invasin/intimin cell-adhesion fragments"/>
    <property type="match status" value="1"/>
</dbReference>
<feature type="compositionally biased region" description="Low complexity" evidence="1">
    <location>
        <begin position="837"/>
        <end position="875"/>
    </location>
</feature>
<feature type="signal peptide" evidence="3">
    <location>
        <begin position="1"/>
        <end position="30"/>
    </location>
</feature>
<gene>
    <name evidence="4" type="ORF">IW254_001899</name>
</gene>
<keyword evidence="2" id="KW-0812">Transmembrane</keyword>
<dbReference type="EMBL" id="JADOUE010000001">
    <property type="protein sequence ID" value="MBG6122930.1"/>
    <property type="molecule type" value="Genomic_DNA"/>
</dbReference>
<accession>A0A931DZF7</accession>
<dbReference type="RefSeq" id="WP_196825238.1">
    <property type="nucleotide sequence ID" value="NZ_CP046980.1"/>
</dbReference>
<feature type="transmembrane region" description="Helical" evidence="2">
    <location>
        <begin position="886"/>
        <end position="908"/>
    </location>
</feature>
<evidence type="ECO:0000256" key="2">
    <source>
        <dbReference type="SAM" id="Phobius"/>
    </source>
</evidence>
<dbReference type="AlphaFoldDB" id="A0A931DZF7"/>
<keyword evidence="2" id="KW-1133">Transmembrane helix</keyword>
<sequence length="917" mass="95374">MRNQITRAVLASATAVALTGGLVAAPHAQAQGTNIKTTEMMVPIACKIQAKRTGMNVVVKRVIGAAEKTYNYSNQEDLHFKSKVTAPTTVVPGEKFDYVMDIGKVGAPKKIAIATVKRGSQMNLWIDLPSNATVEKVELKGGDPKIKARIEGNRLHFYGEGGADVTQWEVGESNDRNWKHGGLEAVDGGNLWVADMPVVTLKMKAGNTEGATIQPYFDKSDPDKFPSTAFVQVYADATGSYGPISADVSAFARCGLSENDSSNPKVPATPFPAVKIVKPAAPDRKAAAVVKVVNYKDEPVAAGTKVDITVDGTRRTVTLGAGGTATLPEETIKDGASKQVTIALADNPSVKQTVTLKGQATAQPEAERTATLKLPRGRYDATVNVTVKDFRGNPIPNAVVKVGSNDQVTANANGVATITRTLQEDQKANLRLSLADDSSVTDTVQLVGAADAKPVAVTLQKQARQVESTVNVTVVDSNGATPPAGTKVALRTEGAQPVIAETNAEGVATLKTNVTEGQTANGSVYLVEEETSSADVTLAPGKTTTAELVRTVQAEDDDTVEVTDVTRKAEVTVKRATGETLPEGTKVNLMVNGTAVEGTVDKHGKITLIRTIKSNASEALRVALAETPETVKTTRLFGASERVGQVELTMAAQEIDQAIEVTVKNADGSLSKNKTHALTVAGAERSITTDADGKATVPVKVTEGEDTTFAVALKGSDDAQSAVVTAKQGAEPAKVTLTLAPTEVTMPIEVTVKDDVGKPAANTPVEMTIGEKTLTATTDAKGTATFRPTLTEGTSAVAVISAPGGVPTSLVLGAKRDPKKLQVTVDKPAAPATNTKPTENPSTPGSTTPTPTTTTPATTTPAPRPSTPDAADPTTKNASSNADLSVLWIILGTLLAGLGLGAAAAWGAKQFNIPLPF</sequence>
<evidence type="ECO:0000256" key="3">
    <source>
        <dbReference type="SAM" id="SignalP"/>
    </source>
</evidence>
<dbReference type="InterPro" id="IPR008964">
    <property type="entry name" value="Invasin/intimin_cell_adhesion"/>
</dbReference>
<evidence type="ECO:0000313" key="4">
    <source>
        <dbReference type="EMBL" id="MBG6122930.1"/>
    </source>
</evidence>
<keyword evidence="5" id="KW-1185">Reference proteome</keyword>
<proteinExistence type="predicted"/>
<comment type="caution">
    <text evidence="4">The sequence shown here is derived from an EMBL/GenBank/DDBJ whole genome shotgun (WGS) entry which is preliminary data.</text>
</comment>